<keyword evidence="2" id="KW-1185">Reference proteome</keyword>
<name>A0A240E7J5_9GAMM</name>
<proteinExistence type="predicted"/>
<dbReference type="EMBL" id="OANT01000002">
    <property type="protein sequence ID" value="SNX43850.1"/>
    <property type="molecule type" value="Genomic_DNA"/>
</dbReference>
<organism evidence="1 2">
    <name type="scientific">Acinetobacter puyangensis</name>
    <dbReference type="NCBI Taxonomy" id="1096779"/>
    <lineage>
        <taxon>Bacteria</taxon>
        <taxon>Pseudomonadati</taxon>
        <taxon>Pseudomonadota</taxon>
        <taxon>Gammaproteobacteria</taxon>
        <taxon>Moraxellales</taxon>
        <taxon>Moraxellaceae</taxon>
        <taxon>Acinetobacter</taxon>
    </lineage>
</organism>
<sequence length="122" mass="13920">MKRLILDIDDTICTTINGDYQNAVPNLAVITKIKAYKELGFEICFSTSRNVKTYHGNLGKINANTLPIIIDWLNKHNIPFDEIYVGKPWCGFDGFYVDDKAIRPDEFVTLSYDEIKKLIGSE</sequence>
<dbReference type="SUPFAM" id="SSF56784">
    <property type="entry name" value="HAD-like"/>
    <property type="match status" value="1"/>
</dbReference>
<evidence type="ECO:0000313" key="2">
    <source>
        <dbReference type="Proteomes" id="UP000219042"/>
    </source>
</evidence>
<dbReference type="Gene3D" id="3.40.50.1000">
    <property type="entry name" value="HAD superfamily/HAD-like"/>
    <property type="match status" value="1"/>
</dbReference>
<reference evidence="2" key="1">
    <citation type="submission" date="2016-09" db="EMBL/GenBank/DDBJ databases">
        <authorList>
            <person name="Varghese N."/>
            <person name="Submissions S."/>
        </authorList>
    </citation>
    <scope>NUCLEOTIDE SEQUENCE [LARGE SCALE GENOMIC DNA]</scope>
    <source>
        <strain evidence="2">ANC 4466</strain>
    </source>
</reference>
<evidence type="ECO:0000313" key="1">
    <source>
        <dbReference type="EMBL" id="SNX43850.1"/>
    </source>
</evidence>
<dbReference type="RefSeq" id="WP_097078148.1">
    <property type="nucleotide sequence ID" value="NZ_BAABHT010000010.1"/>
</dbReference>
<dbReference type="InterPro" id="IPR023214">
    <property type="entry name" value="HAD_sf"/>
</dbReference>
<dbReference type="InterPro" id="IPR010039">
    <property type="entry name" value="EcbF_BcbF"/>
</dbReference>
<dbReference type="AlphaFoldDB" id="A0A240E7J5"/>
<accession>A0A240E7J5</accession>
<dbReference type="InterPro" id="IPR036412">
    <property type="entry name" value="HAD-like_sf"/>
</dbReference>
<dbReference type="Proteomes" id="UP000219042">
    <property type="component" value="Unassembled WGS sequence"/>
</dbReference>
<gene>
    <name evidence="1" type="ORF">SAMN05421731_1026</name>
</gene>
<dbReference type="OrthoDB" id="5509517at2"/>
<dbReference type="NCBIfam" id="TIGR01689">
    <property type="entry name" value="EcbF-BcbF"/>
    <property type="match status" value="1"/>
</dbReference>
<protein>
    <submittedName>
        <fullName evidence="1">Capsule biosynthesis phosphatase</fullName>
    </submittedName>
</protein>